<feature type="domain" description="OBG-type G" evidence="7">
    <location>
        <begin position="3"/>
        <end position="259"/>
    </location>
</feature>
<protein>
    <recommendedName>
        <fullName evidence="6">Ribosome-binding ATPase YchF</fullName>
    </recommendedName>
</protein>
<dbReference type="SUPFAM" id="SSF81271">
    <property type="entry name" value="TGS-like"/>
    <property type="match status" value="1"/>
</dbReference>
<name>A0A2W1LFF4_9BACL</name>
<dbReference type="InterPro" id="IPR004095">
    <property type="entry name" value="TGS"/>
</dbReference>
<dbReference type="InterPro" id="IPR006073">
    <property type="entry name" value="GTP-bd"/>
</dbReference>
<dbReference type="Gene3D" id="3.40.50.300">
    <property type="entry name" value="P-loop containing nucleotide triphosphate hydrolases"/>
    <property type="match status" value="1"/>
</dbReference>
<dbReference type="GO" id="GO:0005737">
    <property type="term" value="C:cytoplasm"/>
    <property type="evidence" value="ECO:0007669"/>
    <property type="project" value="TreeGrafter"/>
</dbReference>
<evidence type="ECO:0000256" key="5">
    <source>
        <dbReference type="ARBA" id="ARBA00022842"/>
    </source>
</evidence>
<sequence length="366" mass="40111">MPLSCGIVGLPNVGKSTLFNAITQAGAESANYPFCTIDPNVGVVEVPDERLDKLTELVVPNKTVPTAFEFVDIAGLVAGASKGEGLGNKFLAHIREVDAIVHVVRCFQDENITHVSGKVDPLSDIQTINLELILADIDSVDRRLERSRKNMKGGDKKVAQEVEVLERVKESLYNDQPVRSVELSDDEKLLIRELHLITSKPVLYAANVSEAEVANADANPYVQQVREFAAAEGAEVVPISAKVEAEIAELEGEDKAMFLEELGLEESGLNRLIKAAYKLLGLYTYFTAGVQEVRAWTIRKGMKAPQAAGVIHTDFERGFIRAEVVSYNDLIAAGSMNAAKEKGQLRLEGKEYIVQDGDVMHFRFNV</sequence>
<dbReference type="PROSITE" id="PS51710">
    <property type="entry name" value="G_OBG"/>
    <property type="match status" value="1"/>
</dbReference>
<dbReference type="EMBL" id="QKRB01000006">
    <property type="protein sequence ID" value="PZD97766.1"/>
    <property type="molecule type" value="Genomic_DNA"/>
</dbReference>
<dbReference type="NCBIfam" id="TIGR00092">
    <property type="entry name" value="redox-regulated ATPase YchF"/>
    <property type="match status" value="1"/>
</dbReference>
<dbReference type="InterPro" id="IPR031167">
    <property type="entry name" value="G_OBG"/>
</dbReference>
<dbReference type="OrthoDB" id="9807318at2"/>
<dbReference type="GO" id="GO:0005524">
    <property type="term" value="F:ATP binding"/>
    <property type="evidence" value="ECO:0007669"/>
    <property type="project" value="UniProtKB-UniRule"/>
</dbReference>
<organism evidence="9 10">
    <name type="scientific">Paenibacillus sambharensis</name>
    <dbReference type="NCBI Taxonomy" id="1803190"/>
    <lineage>
        <taxon>Bacteria</taxon>
        <taxon>Bacillati</taxon>
        <taxon>Bacillota</taxon>
        <taxon>Bacilli</taxon>
        <taxon>Bacillales</taxon>
        <taxon>Paenibacillaceae</taxon>
        <taxon>Paenibacillus</taxon>
    </lineage>
</organism>
<keyword evidence="10" id="KW-1185">Reference proteome</keyword>
<evidence type="ECO:0000256" key="6">
    <source>
        <dbReference type="HAMAP-Rule" id="MF_00944"/>
    </source>
</evidence>
<dbReference type="FunFam" id="3.10.20.30:FF:000001">
    <property type="entry name" value="Ribosome-binding ATPase YchF"/>
    <property type="match status" value="1"/>
</dbReference>
<evidence type="ECO:0000256" key="2">
    <source>
        <dbReference type="ARBA" id="ARBA00022723"/>
    </source>
</evidence>
<evidence type="ECO:0000313" key="10">
    <source>
        <dbReference type="Proteomes" id="UP000249522"/>
    </source>
</evidence>
<dbReference type="CDD" id="cd01900">
    <property type="entry name" value="YchF"/>
    <property type="match status" value="1"/>
</dbReference>
<evidence type="ECO:0000259" key="7">
    <source>
        <dbReference type="PROSITE" id="PS51710"/>
    </source>
</evidence>
<dbReference type="InterPro" id="IPR027417">
    <property type="entry name" value="P-loop_NTPase"/>
</dbReference>
<dbReference type="InterPro" id="IPR012676">
    <property type="entry name" value="TGS-like"/>
</dbReference>
<keyword evidence="3 6" id="KW-0547">Nucleotide-binding</keyword>
<feature type="domain" description="TGS" evidence="8">
    <location>
        <begin position="281"/>
        <end position="364"/>
    </location>
</feature>
<dbReference type="AlphaFoldDB" id="A0A2W1LFF4"/>
<dbReference type="PIRSF" id="PIRSF006641">
    <property type="entry name" value="CHP00092"/>
    <property type="match status" value="1"/>
</dbReference>
<evidence type="ECO:0000313" key="9">
    <source>
        <dbReference type="EMBL" id="PZD97766.1"/>
    </source>
</evidence>
<keyword evidence="4 6" id="KW-0067">ATP-binding</keyword>
<evidence type="ECO:0000259" key="8">
    <source>
        <dbReference type="PROSITE" id="PS51880"/>
    </source>
</evidence>
<dbReference type="InterPro" id="IPR023192">
    <property type="entry name" value="TGS-like_dom_sf"/>
</dbReference>
<dbReference type="PANTHER" id="PTHR23305">
    <property type="entry name" value="OBG GTPASE FAMILY"/>
    <property type="match status" value="1"/>
</dbReference>
<keyword evidence="5" id="KW-0460">Magnesium</keyword>
<accession>A0A2W1LFF4</accession>
<evidence type="ECO:0000256" key="1">
    <source>
        <dbReference type="ARBA" id="ARBA00001946"/>
    </source>
</evidence>
<comment type="similarity">
    <text evidence="6">Belongs to the TRAFAC class OBG-HflX-like GTPase superfamily. OBG GTPase family. YchF/OLA1 subfamily.</text>
</comment>
<dbReference type="GO" id="GO:0005525">
    <property type="term" value="F:GTP binding"/>
    <property type="evidence" value="ECO:0007669"/>
    <property type="project" value="InterPro"/>
</dbReference>
<reference evidence="9 10" key="1">
    <citation type="submission" date="2018-06" db="EMBL/GenBank/DDBJ databases">
        <title>Paenibacillus imtechensis sp. nov.</title>
        <authorList>
            <person name="Pinnaka A.K."/>
            <person name="Singh H."/>
            <person name="Kaur M."/>
        </authorList>
    </citation>
    <scope>NUCLEOTIDE SEQUENCE [LARGE SCALE GENOMIC DNA]</scope>
    <source>
        <strain evidence="9 10">SMB1</strain>
    </source>
</reference>
<dbReference type="InterPro" id="IPR012675">
    <property type="entry name" value="Beta-grasp_dom_sf"/>
</dbReference>
<comment type="cofactor">
    <cofactor evidence="1">
        <name>Mg(2+)</name>
        <dbReference type="ChEBI" id="CHEBI:18420"/>
    </cofactor>
</comment>
<dbReference type="PROSITE" id="PS51880">
    <property type="entry name" value="TGS"/>
    <property type="match status" value="1"/>
</dbReference>
<dbReference type="InterPro" id="IPR004396">
    <property type="entry name" value="ATPase_YchF/OLA1"/>
</dbReference>
<comment type="caution">
    <text evidence="9">The sequence shown here is derived from an EMBL/GenBank/DDBJ whole genome shotgun (WGS) entry which is preliminary data.</text>
</comment>
<dbReference type="GO" id="GO:0043023">
    <property type="term" value="F:ribosomal large subunit binding"/>
    <property type="evidence" value="ECO:0007669"/>
    <property type="project" value="UniProtKB-UniRule"/>
</dbReference>
<dbReference type="GO" id="GO:0016887">
    <property type="term" value="F:ATP hydrolysis activity"/>
    <property type="evidence" value="ECO:0007669"/>
    <property type="project" value="UniProtKB-UniRule"/>
</dbReference>
<dbReference type="GO" id="GO:0046872">
    <property type="term" value="F:metal ion binding"/>
    <property type="evidence" value="ECO:0007669"/>
    <property type="project" value="UniProtKB-KW"/>
</dbReference>
<dbReference type="FunFam" id="1.10.150.300:FF:000004">
    <property type="entry name" value="Ribosome-binding ATPase YchF"/>
    <property type="match status" value="1"/>
</dbReference>
<dbReference type="PANTHER" id="PTHR23305:SF18">
    <property type="entry name" value="OBG-TYPE G DOMAIN-CONTAINING PROTEIN"/>
    <property type="match status" value="1"/>
</dbReference>
<dbReference type="Pfam" id="PF06071">
    <property type="entry name" value="YchF-GTPase_C"/>
    <property type="match status" value="1"/>
</dbReference>
<comment type="function">
    <text evidence="6">ATPase that binds to both the 70S ribosome and the 50S ribosomal subunit in a nucleotide-independent manner.</text>
</comment>
<feature type="binding site" evidence="6">
    <location>
        <begin position="12"/>
        <end position="17"/>
    </location>
    <ligand>
        <name>ATP</name>
        <dbReference type="ChEBI" id="CHEBI:30616"/>
    </ligand>
</feature>
<dbReference type="InterPro" id="IPR041706">
    <property type="entry name" value="YchF_N"/>
</dbReference>
<dbReference type="Gene3D" id="3.10.20.30">
    <property type="match status" value="1"/>
</dbReference>
<evidence type="ECO:0000256" key="4">
    <source>
        <dbReference type="ARBA" id="ARBA00022840"/>
    </source>
</evidence>
<gene>
    <name evidence="6" type="primary">ychF</name>
    <name evidence="9" type="ORF">DNH61_00430</name>
</gene>
<dbReference type="Proteomes" id="UP000249522">
    <property type="component" value="Unassembled WGS sequence"/>
</dbReference>
<dbReference type="HAMAP" id="MF_00944">
    <property type="entry name" value="YchF_OLA1_ATPase"/>
    <property type="match status" value="1"/>
</dbReference>
<keyword evidence="2" id="KW-0479">Metal-binding</keyword>
<evidence type="ECO:0000256" key="3">
    <source>
        <dbReference type="ARBA" id="ARBA00022741"/>
    </source>
</evidence>
<dbReference type="RefSeq" id="WP_111144729.1">
    <property type="nucleotide sequence ID" value="NZ_QKRB01000006.1"/>
</dbReference>
<dbReference type="CDD" id="cd04867">
    <property type="entry name" value="TGS_YchF_OLA1"/>
    <property type="match status" value="1"/>
</dbReference>
<dbReference type="InterPro" id="IPR013029">
    <property type="entry name" value="YchF_C"/>
</dbReference>
<dbReference type="Pfam" id="PF01926">
    <property type="entry name" value="MMR_HSR1"/>
    <property type="match status" value="1"/>
</dbReference>
<dbReference type="SUPFAM" id="SSF52540">
    <property type="entry name" value="P-loop containing nucleoside triphosphate hydrolases"/>
    <property type="match status" value="1"/>
</dbReference>
<proteinExistence type="inferred from homology"/>
<dbReference type="Gene3D" id="1.10.150.300">
    <property type="entry name" value="TGS-like domain"/>
    <property type="match status" value="1"/>
</dbReference>
<dbReference type="PRINTS" id="PR00326">
    <property type="entry name" value="GTP1OBG"/>
</dbReference>